<dbReference type="InterPro" id="IPR037883">
    <property type="entry name" value="Knr4/Smi1-like_sf"/>
</dbReference>
<evidence type="ECO:0000313" key="2">
    <source>
        <dbReference type="EMBL" id="MBD1549546.1"/>
    </source>
</evidence>
<dbReference type="EMBL" id="JABFCZ010000043">
    <property type="protein sequence ID" value="MBD1549546.1"/>
    <property type="molecule type" value="Genomic_DNA"/>
</dbReference>
<accession>A0A926S878</accession>
<dbReference type="Proteomes" id="UP000598467">
    <property type="component" value="Unassembled WGS sequence"/>
</dbReference>
<reference evidence="2" key="1">
    <citation type="submission" date="2020-05" db="EMBL/GenBank/DDBJ databases">
        <title>Identification of trans-AT polyketide cluster in two marine bacteria, producers of a novel glutaramide-containing polyketide sesbanimide D and analogs.</title>
        <authorList>
            <person name="Kacar D."/>
            <person name="Rodriguez P."/>
            <person name="Canedo L."/>
            <person name="Gonzalez E."/>
            <person name="Galan B."/>
            <person name="De La Calle F."/>
            <person name="Garcia J.L."/>
        </authorList>
    </citation>
    <scope>NUCLEOTIDE SEQUENCE</scope>
    <source>
        <strain evidence="2">PHM038</strain>
    </source>
</reference>
<organism evidence="2 3">
    <name type="scientific">Roseibium aggregatum</name>
    <dbReference type="NCBI Taxonomy" id="187304"/>
    <lineage>
        <taxon>Bacteria</taxon>
        <taxon>Pseudomonadati</taxon>
        <taxon>Pseudomonadota</taxon>
        <taxon>Alphaproteobacteria</taxon>
        <taxon>Hyphomicrobiales</taxon>
        <taxon>Stappiaceae</taxon>
        <taxon>Roseibium</taxon>
    </lineage>
</organism>
<evidence type="ECO:0000313" key="3">
    <source>
        <dbReference type="Proteomes" id="UP000598467"/>
    </source>
</evidence>
<dbReference type="SUPFAM" id="SSF160631">
    <property type="entry name" value="SMI1/KNR4-like"/>
    <property type="match status" value="1"/>
</dbReference>
<name>A0A926S878_9HYPH</name>
<evidence type="ECO:0000259" key="1">
    <source>
        <dbReference type="SMART" id="SM00860"/>
    </source>
</evidence>
<dbReference type="SMART" id="SM00860">
    <property type="entry name" value="SMI1_KNR4"/>
    <property type="match status" value="1"/>
</dbReference>
<feature type="domain" description="Knr4/Smi1-like" evidence="1">
    <location>
        <begin position="15"/>
        <end position="130"/>
    </location>
</feature>
<sequence>MKLKTLFPDGRFWPPATSQEIELAERQIGATLPEPLRHLYLECNGFREPLGNAKYLLSLSAIDSIGSLVSTTLFWREEFPTTCPHSPDFSNFIFFGMSSADEAWAIDLNGSTIVSYHHSMGSEFQMMGRDIIQLYVQDFS</sequence>
<dbReference type="InterPro" id="IPR018958">
    <property type="entry name" value="Knr4/Smi1-like_dom"/>
</dbReference>
<protein>
    <submittedName>
        <fullName evidence="2">SMI1/KNR4 family protein</fullName>
    </submittedName>
</protein>
<gene>
    <name evidence="2" type="ORF">HK439_25095</name>
</gene>
<proteinExistence type="predicted"/>
<comment type="caution">
    <text evidence="2">The sequence shown here is derived from an EMBL/GenBank/DDBJ whole genome shotgun (WGS) entry which is preliminary data.</text>
</comment>
<dbReference type="RefSeq" id="WP_190294238.1">
    <property type="nucleotide sequence ID" value="NZ_JABFCZ010000043.1"/>
</dbReference>
<dbReference type="Pfam" id="PF09346">
    <property type="entry name" value="SMI1_KNR4"/>
    <property type="match status" value="1"/>
</dbReference>
<dbReference type="Gene3D" id="3.40.1580.10">
    <property type="entry name" value="SMI1/KNR4-like"/>
    <property type="match status" value="1"/>
</dbReference>
<dbReference type="AlphaFoldDB" id="A0A926S878"/>